<protein>
    <submittedName>
        <fullName evidence="2">Exopolysaccharide phosphotransferase cps2G family protein</fullName>
        <ecNumber evidence="2">2.7.-.-</ecNumber>
    </submittedName>
</protein>
<dbReference type="EMBL" id="AEEG01000008">
    <property type="protein sequence ID" value="EFL95055.1"/>
    <property type="molecule type" value="Genomic_DNA"/>
</dbReference>
<evidence type="ECO:0000259" key="1">
    <source>
        <dbReference type="Pfam" id="PF17103"/>
    </source>
</evidence>
<accession>E0NHN8</accession>
<dbReference type="Pfam" id="PF17103">
    <property type="entry name" value="Stealth_CR4"/>
    <property type="match status" value="1"/>
</dbReference>
<keyword evidence="3" id="KW-1185">Reference proteome</keyword>
<evidence type="ECO:0000313" key="3">
    <source>
        <dbReference type="Proteomes" id="UP000004470"/>
    </source>
</evidence>
<organism evidence="2 3">
    <name type="scientific">Pediococcus acidilactici DSM 20284</name>
    <dbReference type="NCBI Taxonomy" id="862514"/>
    <lineage>
        <taxon>Bacteria</taxon>
        <taxon>Bacillati</taxon>
        <taxon>Bacillota</taxon>
        <taxon>Bacilli</taxon>
        <taxon>Lactobacillales</taxon>
        <taxon>Lactobacillaceae</taxon>
        <taxon>Pediococcus</taxon>
        <taxon>Pediococcus acidilactici group</taxon>
    </lineage>
</organism>
<keyword evidence="2" id="KW-0808">Transferase</keyword>
<reference evidence="2" key="1">
    <citation type="submission" date="2010-07" db="EMBL/GenBank/DDBJ databases">
        <authorList>
            <person name="Muzny D."/>
            <person name="Qin X."/>
            <person name="Deng J."/>
            <person name="Jiang H."/>
            <person name="Liu Y."/>
            <person name="Qu J."/>
            <person name="Song X.-Z."/>
            <person name="Zhang L."/>
            <person name="Thornton R."/>
            <person name="Coyle M."/>
            <person name="Francisco L."/>
            <person name="Jackson L."/>
            <person name="Javaid M."/>
            <person name="Korchina V."/>
            <person name="Kovar C."/>
            <person name="Mata R."/>
            <person name="Mathew T."/>
            <person name="Ngo R."/>
            <person name="Nguyen L."/>
            <person name="Nguyen N."/>
            <person name="Okwuonu G."/>
            <person name="Ongeri F."/>
            <person name="Pham C."/>
            <person name="Simmons D."/>
            <person name="Wilczek-Boney K."/>
            <person name="Hale W."/>
            <person name="Jakkamsetti A."/>
            <person name="Pham P."/>
            <person name="Ruth R."/>
            <person name="San Lucas F."/>
            <person name="Warren J."/>
            <person name="Zhang J."/>
            <person name="Zhao Z."/>
            <person name="Zhou C."/>
            <person name="Zhu D."/>
            <person name="Lee S."/>
            <person name="Bess C."/>
            <person name="Blankenburg K."/>
            <person name="Forbes L."/>
            <person name="Fu Q."/>
            <person name="Gubbala S."/>
            <person name="Hirani K."/>
            <person name="Jayaseelan J.C."/>
            <person name="Lara F."/>
            <person name="Munidasa M."/>
            <person name="Palculict T."/>
            <person name="Patil S."/>
            <person name="Pu L.-L."/>
            <person name="Saada N."/>
            <person name="Tang L."/>
            <person name="Weissenberger G."/>
            <person name="Zhu Y."/>
            <person name="Hemphill L."/>
            <person name="Shang Y."/>
            <person name="Youmans B."/>
            <person name="Ayvaz T."/>
            <person name="Ross M."/>
            <person name="Santibanez J."/>
            <person name="Aqrawi P."/>
            <person name="Gross S."/>
            <person name="Joshi V."/>
            <person name="Fowler G."/>
            <person name="Nazareth L."/>
            <person name="Reid J."/>
            <person name="Worley K."/>
            <person name="Petrosino J."/>
            <person name="Highlander S."/>
            <person name="Gibbs R."/>
        </authorList>
    </citation>
    <scope>NUCLEOTIDE SEQUENCE [LARGE SCALE GENOMIC DNA]</scope>
    <source>
        <strain evidence="2">DSM 20284</strain>
    </source>
</reference>
<proteinExistence type="predicted"/>
<dbReference type="InterPro" id="IPR031356">
    <property type="entry name" value="Stealth_CR4"/>
</dbReference>
<dbReference type="Proteomes" id="UP000004470">
    <property type="component" value="Unassembled WGS sequence"/>
</dbReference>
<comment type="caution">
    <text evidence="2">The sequence shown here is derived from an EMBL/GenBank/DDBJ whole genome shotgun (WGS) entry which is preliminary data.</text>
</comment>
<dbReference type="AlphaFoldDB" id="E0NHN8"/>
<feature type="domain" description="Stealth protein CR4 conserved region 4" evidence="1">
    <location>
        <begin position="142"/>
        <end position="183"/>
    </location>
</feature>
<dbReference type="GO" id="GO:0016740">
    <property type="term" value="F:transferase activity"/>
    <property type="evidence" value="ECO:0007669"/>
    <property type="project" value="UniProtKB-KW"/>
</dbReference>
<dbReference type="eggNOG" id="COG0438">
    <property type="taxonomic scope" value="Bacteria"/>
</dbReference>
<evidence type="ECO:0000313" key="2">
    <source>
        <dbReference type="EMBL" id="EFL95055.1"/>
    </source>
</evidence>
<sequence>MGTFQPLIPDSEFSHIVLNDMVLINEWFKKKDILKKNFKKYFSLKYGVRRLISAATTLPFNELVGFYDGHLPTPYLKKTYTEVVEKAAKQVQKTNENNFRKSSDINHWLIRYYEYCTGKFIPRNSDFGCFFELSDYKKFRSSIEQSKHKMVCINDIDDEIAERGKEVLRESLAKKFPQKSSFEI</sequence>
<dbReference type="HOGENOM" id="CLU_1331329_0_0_9"/>
<name>E0NHN8_PEDAC</name>
<dbReference type="EC" id="2.7.-.-" evidence="2"/>
<gene>
    <name evidence="2" type="ORF">HMPREF0623_1561</name>
</gene>